<accession>A0ACC6PLM2</accession>
<name>A0ACC6PLM2_9ACTN</name>
<sequence length="122" mass="13146">MTTRNQLMRLRDTLTAAAGAAVLLLTVPGSAYATEGDFSYTYIDNSGAEEQATLHDPASGRCITLGEAAQEYSQPPAHSPRNRTASVAIVFRNADCSGDEYTLRPHTGAAGERLKFRSVIFH</sequence>
<comment type="caution">
    <text evidence="1">The sequence shown here is derived from an EMBL/GenBank/DDBJ whole genome shotgun (WGS) entry which is preliminary data.</text>
</comment>
<dbReference type="EMBL" id="JBBKAJ010000011">
    <property type="protein sequence ID" value="MEJ8632263.1"/>
    <property type="molecule type" value="Genomic_DNA"/>
</dbReference>
<keyword evidence="2" id="KW-1185">Reference proteome</keyword>
<evidence type="ECO:0000313" key="1">
    <source>
        <dbReference type="EMBL" id="MEJ8632263.1"/>
    </source>
</evidence>
<dbReference type="Proteomes" id="UP001377168">
    <property type="component" value="Unassembled WGS sequence"/>
</dbReference>
<reference evidence="1" key="1">
    <citation type="submission" date="2024-03" db="EMBL/GenBank/DDBJ databases">
        <title>Novel Streptomyces species of biotechnological and ecological value are a feature of Machair soil.</title>
        <authorList>
            <person name="Prole J.R."/>
            <person name="Goodfellow M."/>
            <person name="Allenby N."/>
            <person name="Ward A.C."/>
        </authorList>
    </citation>
    <scope>NUCLEOTIDE SEQUENCE</scope>
    <source>
        <strain evidence="1">MS2.AVA.5</strain>
    </source>
</reference>
<organism evidence="1 2">
    <name type="scientific">Streptomyces achmelvichensis</name>
    <dbReference type="NCBI Taxonomy" id="3134111"/>
    <lineage>
        <taxon>Bacteria</taxon>
        <taxon>Bacillati</taxon>
        <taxon>Actinomycetota</taxon>
        <taxon>Actinomycetes</taxon>
        <taxon>Kitasatosporales</taxon>
        <taxon>Streptomycetaceae</taxon>
        <taxon>Streptomyces</taxon>
    </lineage>
</organism>
<proteinExistence type="predicted"/>
<protein>
    <submittedName>
        <fullName evidence="1">Uncharacterized protein</fullName>
    </submittedName>
</protein>
<evidence type="ECO:0000313" key="2">
    <source>
        <dbReference type="Proteomes" id="UP001377168"/>
    </source>
</evidence>
<gene>
    <name evidence="1" type="ORF">WKI67_02130</name>
</gene>